<dbReference type="Gene3D" id="3.30.70.270">
    <property type="match status" value="1"/>
</dbReference>
<reference evidence="3 4" key="1">
    <citation type="submission" date="2018-06" db="EMBL/GenBank/DDBJ databases">
        <title>Whole genome sequencing of a novel hydrocarbon degrading bacterial strain, PW21 isolated from oil contaminated produced water sample.</title>
        <authorList>
            <person name="Nagkirti P."/>
            <person name="Shaikh A."/>
            <person name="Gowdaman V."/>
            <person name="Engineer A.E."/>
            <person name="Dagar S."/>
            <person name="Dhakephalkar P.K."/>
        </authorList>
    </citation>
    <scope>NUCLEOTIDE SEQUENCE [LARGE SCALE GENOMIC DNA]</scope>
    <source>
        <strain evidence="3 4">PW21</strain>
    </source>
</reference>
<dbReference type="Gene3D" id="3.30.450.20">
    <property type="entry name" value="PAS domain"/>
    <property type="match status" value="1"/>
</dbReference>
<feature type="domain" description="EAL" evidence="1">
    <location>
        <begin position="335"/>
        <end position="585"/>
    </location>
</feature>
<dbReference type="Pfam" id="PF13188">
    <property type="entry name" value="PAS_8"/>
    <property type="match status" value="1"/>
</dbReference>
<dbReference type="InterPro" id="IPR000160">
    <property type="entry name" value="GGDEF_dom"/>
</dbReference>
<protein>
    <submittedName>
        <fullName evidence="3">GGDEF-domain containing protein</fullName>
    </submittedName>
</protein>
<name>A0A2W5Y7L6_9MICO</name>
<dbReference type="InterPro" id="IPR001633">
    <property type="entry name" value="EAL_dom"/>
</dbReference>
<dbReference type="CDD" id="cd01949">
    <property type="entry name" value="GGDEF"/>
    <property type="match status" value="1"/>
</dbReference>
<dbReference type="EMBL" id="QKWH01000002">
    <property type="protein sequence ID" value="PZR54384.1"/>
    <property type="molecule type" value="Genomic_DNA"/>
</dbReference>
<feature type="domain" description="GGDEF" evidence="2">
    <location>
        <begin position="192"/>
        <end position="326"/>
    </location>
</feature>
<dbReference type="CDD" id="cd01948">
    <property type="entry name" value="EAL"/>
    <property type="match status" value="1"/>
</dbReference>
<dbReference type="SUPFAM" id="SSF55073">
    <property type="entry name" value="Nucleotide cyclase"/>
    <property type="match status" value="1"/>
</dbReference>
<dbReference type="Gene3D" id="3.20.20.450">
    <property type="entry name" value="EAL domain"/>
    <property type="match status" value="1"/>
</dbReference>
<dbReference type="PANTHER" id="PTHR44757">
    <property type="entry name" value="DIGUANYLATE CYCLASE DGCP"/>
    <property type="match status" value="1"/>
</dbReference>
<dbReference type="PROSITE" id="PS50883">
    <property type="entry name" value="EAL"/>
    <property type="match status" value="1"/>
</dbReference>
<dbReference type="InterPro" id="IPR000014">
    <property type="entry name" value="PAS"/>
</dbReference>
<evidence type="ECO:0000313" key="3">
    <source>
        <dbReference type="EMBL" id="PZR54384.1"/>
    </source>
</evidence>
<dbReference type="InterPro" id="IPR035919">
    <property type="entry name" value="EAL_sf"/>
</dbReference>
<evidence type="ECO:0000259" key="1">
    <source>
        <dbReference type="PROSITE" id="PS50883"/>
    </source>
</evidence>
<evidence type="ECO:0000259" key="2">
    <source>
        <dbReference type="PROSITE" id="PS50887"/>
    </source>
</evidence>
<gene>
    <name evidence="3" type="ORF">DNL40_04025</name>
</gene>
<dbReference type="PROSITE" id="PS50887">
    <property type="entry name" value="GGDEF"/>
    <property type="match status" value="1"/>
</dbReference>
<dbReference type="PANTHER" id="PTHR44757:SF2">
    <property type="entry name" value="BIOFILM ARCHITECTURE MAINTENANCE PROTEIN MBAA"/>
    <property type="match status" value="1"/>
</dbReference>
<dbReference type="AlphaFoldDB" id="A0A2W5Y7L6"/>
<dbReference type="InterPro" id="IPR043128">
    <property type="entry name" value="Rev_trsase/Diguanyl_cyclase"/>
</dbReference>
<dbReference type="Proteomes" id="UP000248783">
    <property type="component" value="Unassembled WGS sequence"/>
</dbReference>
<dbReference type="InterPro" id="IPR029787">
    <property type="entry name" value="Nucleotide_cyclase"/>
</dbReference>
<dbReference type="Pfam" id="PF00563">
    <property type="entry name" value="EAL"/>
    <property type="match status" value="1"/>
</dbReference>
<evidence type="ECO:0000313" key="4">
    <source>
        <dbReference type="Proteomes" id="UP000248783"/>
    </source>
</evidence>
<dbReference type="SMART" id="SM00267">
    <property type="entry name" value="GGDEF"/>
    <property type="match status" value="1"/>
</dbReference>
<dbReference type="InterPro" id="IPR052155">
    <property type="entry name" value="Biofilm_reg_signaling"/>
</dbReference>
<sequence length="586" mass="63873">MGLDAIAALVAATVVVLALHKDFRSRVRAQSEARFREQEQARMLRMIEDMPTAVMTADPRTFEITYANAACYELLENLGHVLPIDLENLVGTSLDMFHRMPEHQRRLLQDPSRLPYDARIKIGPELADITVSAITDDDGTYLSAMLVWEIVTEKVATAQRIHDLAHYDTLTSLPNRHTFREEVAAALTGGTESFAVLYLDIDSLKNVNDAHGHQVGDLLIAQVAARLRATCDRIGAVAARIGGDDFAVLAPGADLAGATALAADLVRTLGAPYRLDRLRTVRVSVSTGITVSPEHGRDVETLLAHADTALYAAKADGRGATGVFDAAMDARIQERSRLEQALEQALDRPEHLFVFYQPIFDIATGRVTAREALVRWHHDGRWVSPGEFVPLAEECGLIARLDRHVLDEACAEATRWEDGARVAVNISAQQIGAGTLVAEVTRALESSGLPAPRLEIEVTETALLHHGAAAAEELRRLRELGVRVALDDFGTGYSSLAHLRDFSFDKIKIDGTFVRDSTQRADCAAVVRAVAELGRRLGVTTVAEGVENEEQHEQVRQEGCVEVQGFLHGRPAPGERDAATVAALGR</sequence>
<accession>A0A2W5Y7L6</accession>
<proteinExistence type="predicted"/>
<dbReference type="SUPFAM" id="SSF141868">
    <property type="entry name" value="EAL domain-like"/>
    <property type="match status" value="1"/>
</dbReference>
<dbReference type="Pfam" id="PF00990">
    <property type="entry name" value="GGDEF"/>
    <property type="match status" value="1"/>
</dbReference>
<keyword evidence="4" id="KW-1185">Reference proteome</keyword>
<comment type="caution">
    <text evidence="3">The sequence shown here is derived from an EMBL/GenBank/DDBJ whole genome shotgun (WGS) entry which is preliminary data.</text>
</comment>
<organism evidence="3 4">
    <name type="scientific">Xylanimonas oleitrophica</name>
    <dbReference type="NCBI Taxonomy" id="2607479"/>
    <lineage>
        <taxon>Bacteria</taxon>
        <taxon>Bacillati</taxon>
        <taxon>Actinomycetota</taxon>
        <taxon>Actinomycetes</taxon>
        <taxon>Micrococcales</taxon>
        <taxon>Promicromonosporaceae</taxon>
        <taxon>Xylanimonas</taxon>
    </lineage>
</organism>
<dbReference type="SMART" id="SM00052">
    <property type="entry name" value="EAL"/>
    <property type="match status" value="1"/>
</dbReference>
<dbReference type="NCBIfam" id="TIGR00254">
    <property type="entry name" value="GGDEF"/>
    <property type="match status" value="1"/>
</dbReference>